<keyword evidence="6" id="KW-1185">Reference proteome</keyword>
<keyword evidence="4" id="KW-0175">Coiled coil</keyword>
<comment type="caution">
    <text evidence="5">The sequence shown here is derived from an EMBL/GenBank/DDBJ whole genome shotgun (WGS) entry which is preliminary data.</text>
</comment>
<feature type="coiled-coil region" evidence="4">
    <location>
        <begin position="590"/>
        <end position="617"/>
    </location>
</feature>
<feature type="repeat" description="ANK" evidence="3">
    <location>
        <begin position="1088"/>
        <end position="1120"/>
    </location>
</feature>
<dbReference type="OrthoDB" id="20727at2759"/>
<feature type="repeat" description="ANK" evidence="3">
    <location>
        <begin position="1121"/>
        <end position="1153"/>
    </location>
</feature>
<evidence type="ECO:0000313" key="5">
    <source>
        <dbReference type="EMBL" id="KAJ5075185.1"/>
    </source>
</evidence>
<dbReference type="InterPro" id="IPR036770">
    <property type="entry name" value="Ankyrin_rpt-contain_sf"/>
</dbReference>
<dbReference type="SUPFAM" id="SSF48403">
    <property type="entry name" value="Ankyrin repeat"/>
    <property type="match status" value="2"/>
</dbReference>
<gene>
    <name evidence="5" type="ORF">M0811_07536</name>
</gene>
<feature type="repeat" description="ANK" evidence="3">
    <location>
        <begin position="1020"/>
        <end position="1052"/>
    </location>
</feature>
<proteinExistence type="predicted"/>
<dbReference type="PRINTS" id="PR01415">
    <property type="entry name" value="ANKYRIN"/>
</dbReference>
<evidence type="ECO:0000313" key="6">
    <source>
        <dbReference type="Proteomes" id="UP001149090"/>
    </source>
</evidence>
<feature type="repeat" description="ANK" evidence="3">
    <location>
        <begin position="1154"/>
        <end position="1186"/>
    </location>
</feature>
<evidence type="ECO:0000256" key="3">
    <source>
        <dbReference type="PROSITE-ProRule" id="PRU00023"/>
    </source>
</evidence>
<feature type="repeat" description="ANK" evidence="3">
    <location>
        <begin position="812"/>
        <end position="850"/>
    </location>
</feature>
<sequence>MVLFKVFFPDGSSKPMANPLNTDAAKLSRAAIRKLKNVENAAQHKLYLVAPSFERYYQETETPLTLSKTLTTKNPKSTLHLKFGDFDQIVLKIFLKGEKDPIRISLNENATINDALESFAKNQNIEDVSKTNIATSYQNQNLVILTKDTKIMDLIKNWGNEYEEYTFWCLFQTKETIKGMEEFFQKCQAQIPKTTSLNEFIFQILDIISEGNKQYLSTKGFDFNNLEIENLEKNRSILETIQNEMKEKDTITFKYIARLQSILQDLINQYINVVVPKTATELGIKQNVETLEKLLEYYDQIAKKTISNERSIKQENLIQELKYINFVCEKTIIELIYENFEIKFGYSSFVSATGIKESNQKNIQYLGDLIFMGIFDTQQISKKGSQNKIIGFTNQFIHFYKLDEKINIPEMKQLMQKKNYQEIISRLVKYNIQHSFPIVSLGLTFISSDTEEKQLKIRLQVENRIIEMKSENQEEMIKFVNIFHISQYLRSKEGNKHTIYIEHYDPKQKGYECEVSYSMNNKKQDNSIGAKLKDIVLKKSYELNVLFLGSSWELKKKILDFHQIVMKLIKKFPLIIMPRFPKYLNKFLMNEEQKKQREEEKSKLSVMERKLQKTQNQYKKIGVDLLNKFIESVFHELMENGNVSRDINIVNFLEMNSISRPIDEQNVEYLRFLLEKNKMNAIKVVFSYEENKSILIRDGAIGNNQSKEEALFSHILFYSYSKEVSTQILDLLISTGCNANSQNKEGQTILHLAVNEGNQEVFDFLVNNKRIGLDVRDSKGMTAFLQAIELGNLKFVEKLVEKGADINIKNNAGLSALHIAFHTQYKDSSLRESIFLYLFRKGVDVNSQDSKGNSLLLLAVETQSVSIIRLLLQSRVRTNVHVQNAAGENILHISLKQLNVEMMEYLLKLGVNINHKNIKKQTLLHLLIERYPFDESLPSLEFKNDEQESEEKFGIPPSELKTDFEVFEKFFWLFIKNGINLDLKDNNGNTALHAALIQRKYELFKLILQADPELELSNQNGKLAIHTAVLQKSISAVKALIQQGANVDAMMKKSKTVLHLACGIGFDSAVEQLISSGADINFQDLTPKGNTAIHIACKKGSLQAFKLLIASSGRPNVIRRDGKTCLHLVAKNAHFQLLPDLLQSGIDINAQDLDGNTPLHLAIIRNNIHTALLLIKLGADTETPNLRKKTPLSLADPQLRKRMKRVCDRTTSSPQLSVYTEPEILDPNLSFRNHHLRRFLKVSFFDLLASSLQNENSQKVERHVEIVKNFDTRIDLSKIKILSVLDLKSHLLKLFPQAFSDQNLQMGYLDEDQDWNIVEESTKLDEVIRFSEEIQVYSKKAFEIHFGMEIHF</sequence>
<dbReference type="Pfam" id="PF00023">
    <property type="entry name" value="Ank"/>
    <property type="match status" value="1"/>
</dbReference>
<feature type="repeat" description="ANK" evidence="3">
    <location>
        <begin position="745"/>
        <end position="768"/>
    </location>
</feature>
<feature type="repeat" description="ANK" evidence="3">
    <location>
        <begin position="886"/>
        <end position="918"/>
    </location>
</feature>
<dbReference type="Pfam" id="PF12796">
    <property type="entry name" value="Ank_2"/>
    <property type="match status" value="4"/>
</dbReference>
<name>A0A9Q0LQ23_ANAIG</name>
<keyword evidence="1" id="KW-0677">Repeat</keyword>
<evidence type="ECO:0000256" key="1">
    <source>
        <dbReference type="ARBA" id="ARBA00022737"/>
    </source>
</evidence>
<organism evidence="5 6">
    <name type="scientific">Anaeramoeba ignava</name>
    <name type="common">Anaerobic marine amoeba</name>
    <dbReference type="NCBI Taxonomy" id="1746090"/>
    <lineage>
        <taxon>Eukaryota</taxon>
        <taxon>Metamonada</taxon>
        <taxon>Anaeramoebidae</taxon>
        <taxon>Anaeramoeba</taxon>
    </lineage>
</organism>
<feature type="repeat" description="ANK" evidence="3">
    <location>
        <begin position="1053"/>
        <end position="1085"/>
    </location>
</feature>
<dbReference type="EMBL" id="JAPDFW010000066">
    <property type="protein sequence ID" value="KAJ5075185.1"/>
    <property type="molecule type" value="Genomic_DNA"/>
</dbReference>
<dbReference type="SMART" id="SM00248">
    <property type="entry name" value="ANK"/>
    <property type="match status" value="12"/>
</dbReference>
<feature type="repeat" description="ANK" evidence="3">
    <location>
        <begin position="987"/>
        <end position="1019"/>
    </location>
</feature>
<feature type="repeat" description="ANK" evidence="3">
    <location>
        <begin position="779"/>
        <end position="811"/>
    </location>
</feature>
<dbReference type="Gene3D" id="1.25.40.20">
    <property type="entry name" value="Ankyrin repeat-containing domain"/>
    <property type="match status" value="3"/>
</dbReference>
<dbReference type="PROSITE" id="PS50297">
    <property type="entry name" value="ANK_REP_REGION"/>
    <property type="match status" value="8"/>
</dbReference>
<dbReference type="InterPro" id="IPR002110">
    <property type="entry name" value="Ankyrin_rpt"/>
</dbReference>
<dbReference type="PANTHER" id="PTHR24198">
    <property type="entry name" value="ANKYRIN REPEAT AND PROTEIN KINASE DOMAIN-CONTAINING PROTEIN"/>
    <property type="match status" value="1"/>
</dbReference>
<keyword evidence="2 3" id="KW-0040">ANK repeat</keyword>
<evidence type="ECO:0000256" key="4">
    <source>
        <dbReference type="SAM" id="Coils"/>
    </source>
</evidence>
<evidence type="ECO:0000256" key="2">
    <source>
        <dbReference type="ARBA" id="ARBA00023043"/>
    </source>
</evidence>
<dbReference type="PROSITE" id="PS50088">
    <property type="entry name" value="ANK_REPEAT"/>
    <property type="match status" value="10"/>
</dbReference>
<accession>A0A9Q0LQ23</accession>
<reference evidence="5" key="1">
    <citation type="submission" date="2022-10" db="EMBL/GenBank/DDBJ databases">
        <title>Novel sulphate-reducing endosymbionts in the free-living metamonad Anaeramoeba.</title>
        <authorList>
            <person name="Jerlstrom-Hultqvist J."/>
            <person name="Cepicka I."/>
            <person name="Gallot-Lavallee L."/>
            <person name="Salas-Leiva D."/>
            <person name="Curtis B.A."/>
            <person name="Zahonova K."/>
            <person name="Pipaliya S."/>
            <person name="Dacks J."/>
            <person name="Roger A.J."/>
        </authorList>
    </citation>
    <scope>NUCLEOTIDE SEQUENCE</scope>
    <source>
        <strain evidence="5">BMAN</strain>
    </source>
</reference>
<dbReference type="PANTHER" id="PTHR24198:SF165">
    <property type="entry name" value="ANKYRIN REPEAT-CONTAINING PROTEIN-RELATED"/>
    <property type="match status" value="1"/>
</dbReference>
<protein>
    <submittedName>
        <fullName evidence="5">Ankyrin repeat-containing protein</fullName>
    </submittedName>
</protein>
<dbReference type="Proteomes" id="UP001149090">
    <property type="component" value="Unassembled WGS sequence"/>
</dbReference>